<reference evidence="3 4" key="1">
    <citation type="submission" date="2024-08" db="EMBL/GenBank/DDBJ databases">
        <title>Draft Genome Sequence of Legionella lytica strain DSB2004, Isolated From a Fire Sprinkler System.</title>
        <authorList>
            <person name="Everhart A.D."/>
            <person name="Kidane D.T."/>
            <person name="Farone A.L."/>
            <person name="Farone M.B."/>
        </authorList>
    </citation>
    <scope>NUCLEOTIDE SEQUENCE [LARGE SCALE GENOMIC DNA]</scope>
    <source>
        <strain evidence="3 4">DSB2004</strain>
    </source>
</reference>
<evidence type="ECO:0000259" key="1">
    <source>
        <dbReference type="Pfam" id="PF00534"/>
    </source>
</evidence>
<dbReference type="InterPro" id="IPR001296">
    <property type="entry name" value="Glyco_trans_1"/>
</dbReference>
<evidence type="ECO:0000313" key="4">
    <source>
        <dbReference type="Proteomes" id="UP001615550"/>
    </source>
</evidence>
<dbReference type="RefSeq" id="WP_400187433.1">
    <property type="nucleotide sequence ID" value="NZ_JBGORX010000002.1"/>
</dbReference>
<evidence type="ECO:0000259" key="2">
    <source>
        <dbReference type="Pfam" id="PF13439"/>
    </source>
</evidence>
<name>A0ABW8D7B1_9GAMM</name>
<comment type="caution">
    <text evidence="3">The sequence shown here is derived from an EMBL/GenBank/DDBJ whole genome shotgun (WGS) entry which is preliminary data.</text>
</comment>
<keyword evidence="4" id="KW-1185">Reference proteome</keyword>
<dbReference type="SUPFAM" id="SSF53756">
    <property type="entry name" value="UDP-Glycosyltransferase/glycogen phosphorylase"/>
    <property type="match status" value="1"/>
</dbReference>
<keyword evidence="3" id="KW-0808">Transferase</keyword>
<sequence length="388" mass="43581">MNPKKKIIIAADTYPPDINGSAHFSARLAQGLAKKGYEIHVIAPSPKKGPSYSMAVNGIIEHRLHSHAVSNHQTFRLCFPWQIKKEIRHLFDTINPDVVHVQCHYLIGRLVVNEAVARTTRLIATNHFVPECLSPYLPFPQWINNKIAQISWRDIGRVFKKADKVTTPSSLAIKPLEERAELAEVIPISNGVDLSKFYRTNEQQLKPATPTILFVGRLDPDKNIPLLLEAIKHLQNELIVHLNIVGHGLMRKKLEDKAVASGIQNQIHFLGSVNENELREAYQHATVFCMPGAVELQSIATLEAMASACPVLLAEAMALPLLIDNNKNGYLFNPLDSHDLAAKIKKIVQLPLEELQAMGNASFQLVQKHHIDKTLEAYERLYFPHEFS</sequence>
<proteinExistence type="predicted"/>
<dbReference type="Pfam" id="PF00534">
    <property type="entry name" value="Glycos_transf_1"/>
    <property type="match status" value="1"/>
</dbReference>
<dbReference type="PANTHER" id="PTHR45947:SF3">
    <property type="entry name" value="SULFOQUINOVOSYL TRANSFERASE SQD2"/>
    <property type="match status" value="1"/>
</dbReference>
<dbReference type="GO" id="GO:0016757">
    <property type="term" value="F:glycosyltransferase activity"/>
    <property type="evidence" value="ECO:0007669"/>
    <property type="project" value="UniProtKB-KW"/>
</dbReference>
<keyword evidence="3" id="KW-0328">Glycosyltransferase</keyword>
<dbReference type="Pfam" id="PF13439">
    <property type="entry name" value="Glyco_transf_4"/>
    <property type="match status" value="1"/>
</dbReference>
<evidence type="ECO:0000313" key="3">
    <source>
        <dbReference type="EMBL" id="MFJ1268587.1"/>
    </source>
</evidence>
<accession>A0ABW8D7B1</accession>
<organism evidence="3 4">
    <name type="scientific">Legionella lytica</name>
    <dbReference type="NCBI Taxonomy" id="96232"/>
    <lineage>
        <taxon>Bacteria</taxon>
        <taxon>Pseudomonadati</taxon>
        <taxon>Pseudomonadota</taxon>
        <taxon>Gammaproteobacteria</taxon>
        <taxon>Legionellales</taxon>
        <taxon>Legionellaceae</taxon>
        <taxon>Legionella</taxon>
    </lineage>
</organism>
<dbReference type="Proteomes" id="UP001615550">
    <property type="component" value="Unassembled WGS sequence"/>
</dbReference>
<dbReference type="EC" id="2.4.-.-" evidence="3"/>
<feature type="domain" description="Glycosyl transferase family 1" evidence="1">
    <location>
        <begin position="204"/>
        <end position="362"/>
    </location>
</feature>
<dbReference type="Gene3D" id="3.40.50.2000">
    <property type="entry name" value="Glycogen Phosphorylase B"/>
    <property type="match status" value="2"/>
</dbReference>
<protein>
    <submittedName>
        <fullName evidence="3">Glycosyltransferase</fullName>
        <ecNumber evidence="3">2.4.-.-</ecNumber>
    </submittedName>
</protein>
<feature type="domain" description="Glycosyltransferase subfamily 4-like N-terminal" evidence="2">
    <location>
        <begin position="18"/>
        <end position="195"/>
    </location>
</feature>
<dbReference type="InterPro" id="IPR028098">
    <property type="entry name" value="Glyco_trans_4-like_N"/>
</dbReference>
<dbReference type="InterPro" id="IPR050194">
    <property type="entry name" value="Glycosyltransferase_grp1"/>
</dbReference>
<gene>
    <name evidence="3" type="ORF">ACD661_08490</name>
</gene>
<dbReference type="EMBL" id="JBGORX010000002">
    <property type="protein sequence ID" value="MFJ1268587.1"/>
    <property type="molecule type" value="Genomic_DNA"/>
</dbReference>
<dbReference type="PANTHER" id="PTHR45947">
    <property type="entry name" value="SULFOQUINOVOSYL TRANSFERASE SQD2"/>
    <property type="match status" value="1"/>
</dbReference>